<dbReference type="Gene3D" id="1.10.443.10">
    <property type="entry name" value="Intergrase catalytic core"/>
    <property type="match status" value="1"/>
</dbReference>
<proteinExistence type="predicted"/>
<dbReference type="GO" id="GO:0006310">
    <property type="term" value="P:DNA recombination"/>
    <property type="evidence" value="ECO:0007669"/>
    <property type="project" value="UniProtKB-KW"/>
</dbReference>
<gene>
    <name evidence="3" type="ORF">H9853_10685</name>
</gene>
<reference evidence="3" key="2">
    <citation type="submission" date="2021-04" db="EMBL/GenBank/DDBJ databases">
        <authorList>
            <person name="Gilroy R."/>
        </authorList>
    </citation>
    <scope>NUCLEOTIDE SEQUENCE</scope>
    <source>
        <strain evidence="3">1719</strain>
    </source>
</reference>
<dbReference type="SUPFAM" id="SSF56349">
    <property type="entry name" value="DNA breaking-rejoining enzymes"/>
    <property type="match status" value="1"/>
</dbReference>
<organism evidence="3 4">
    <name type="scientific">Candidatus Sphingobacterium stercoripullorum</name>
    <dbReference type="NCBI Taxonomy" id="2838759"/>
    <lineage>
        <taxon>Bacteria</taxon>
        <taxon>Pseudomonadati</taxon>
        <taxon>Bacteroidota</taxon>
        <taxon>Sphingobacteriia</taxon>
        <taxon>Sphingobacteriales</taxon>
        <taxon>Sphingobacteriaceae</taxon>
        <taxon>Sphingobacterium</taxon>
    </lineage>
</organism>
<name>A0A9D2AZE0_9SPHI</name>
<dbReference type="PANTHER" id="PTHR30349">
    <property type="entry name" value="PHAGE INTEGRASE-RELATED"/>
    <property type="match status" value="1"/>
</dbReference>
<evidence type="ECO:0000256" key="1">
    <source>
        <dbReference type="ARBA" id="ARBA00023172"/>
    </source>
</evidence>
<dbReference type="InterPro" id="IPR002104">
    <property type="entry name" value="Integrase_catalytic"/>
</dbReference>
<dbReference type="PROSITE" id="PS51898">
    <property type="entry name" value="TYR_RECOMBINASE"/>
    <property type="match status" value="1"/>
</dbReference>
<dbReference type="PANTHER" id="PTHR30349:SF82">
    <property type="entry name" value="INTEGRASE_RECOMBINASE YOEC-RELATED"/>
    <property type="match status" value="1"/>
</dbReference>
<sequence>MSLKYSYTTADYLAWNEMTGLIRRLYDDRNYTISLLLACGSFWGLRISDLRNLTWEKILAQDTLIVVEKKTGKRRMITINKPLQKHIRACYTALNKPPLTQYCFITRIGTVYSVQRLNGIFKELKIKYHLPIDHFSTHTLRKSFGRQIVDKAGTNAEMALIKLSEIFGHSSPAITRRYLGLRQQEIQETYNSLTF</sequence>
<dbReference type="InterPro" id="IPR050090">
    <property type="entry name" value="Tyrosine_recombinase_XerCD"/>
</dbReference>
<protein>
    <submittedName>
        <fullName evidence="3">Tyrosine-type recombinase/integrase</fullName>
    </submittedName>
</protein>
<accession>A0A9D2AZE0</accession>
<dbReference type="Proteomes" id="UP000824156">
    <property type="component" value="Unassembled WGS sequence"/>
</dbReference>
<evidence type="ECO:0000313" key="4">
    <source>
        <dbReference type="Proteomes" id="UP000824156"/>
    </source>
</evidence>
<dbReference type="Pfam" id="PF00589">
    <property type="entry name" value="Phage_integrase"/>
    <property type="match status" value="1"/>
</dbReference>
<dbReference type="AlphaFoldDB" id="A0A9D2AZE0"/>
<evidence type="ECO:0000313" key="3">
    <source>
        <dbReference type="EMBL" id="HIX55480.1"/>
    </source>
</evidence>
<evidence type="ECO:0000259" key="2">
    <source>
        <dbReference type="PROSITE" id="PS51898"/>
    </source>
</evidence>
<dbReference type="EMBL" id="DXEZ01000302">
    <property type="protein sequence ID" value="HIX55480.1"/>
    <property type="molecule type" value="Genomic_DNA"/>
</dbReference>
<reference evidence="3" key="1">
    <citation type="journal article" date="2021" name="PeerJ">
        <title>Extensive microbial diversity within the chicken gut microbiome revealed by metagenomics and culture.</title>
        <authorList>
            <person name="Gilroy R."/>
            <person name="Ravi A."/>
            <person name="Getino M."/>
            <person name="Pursley I."/>
            <person name="Horton D.L."/>
            <person name="Alikhan N.F."/>
            <person name="Baker D."/>
            <person name="Gharbi K."/>
            <person name="Hall N."/>
            <person name="Watson M."/>
            <person name="Adriaenssens E.M."/>
            <person name="Foster-Nyarko E."/>
            <person name="Jarju S."/>
            <person name="Secka A."/>
            <person name="Antonio M."/>
            <person name="Oren A."/>
            <person name="Chaudhuri R.R."/>
            <person name="La Ragione R."/>
            <person name="Hildebrand F."/>
            <person name="Pallen M.J."/>
        </authorList>
    </citation>
    <scope>NUCLEOTIDE SEQUENCE</scope>
    <source>
        <strain evidence="3">1719</strain>
    </source>
</reference>
<dbReference type="InterPro" id="IPR013762">
    <property type="entry name" value="Integrase-like_cat_sf"/>
</dbReference>
<comment type="caution">
    <text evidence="3">The sequence shown here is derived from an EMBL/GenBank/DDBJ whole genome shotgun (WGS) entry which is preliminary data.</text>
</comment>
<feature type="domain" description="Tyr recombinase" evidence="2">
    <location>
        <begin position="8"/>
        <end position="191"/>
    </location>
</feature>
<dbReference type="GO" id="GO:0015074">
    <property type="term" value="P:DNA integration"/>
    <property type="evidence" value="ECO:0007669"/>
    <property type="project" value="InterPro"/>
</dbReference>
<dbReference type="InterPro" id="IPR011010">
    <property type="entry name" value="DNA_brk_join_enz"/>
</dbReference>
<dbReference type="GO" id="GO:0003677">
    <property type="term" value="F:DNA binding"/>
    <property type="evidence" value="ECO:0007669"/>
    <property type="project" value="InterPro"/>
</dbReference>
<keyword evidence="1" id="KW-0233">DNA recombination</keyword>